<evidence type="ECO:0000313" key="1">
    <source>
        <dbReference type="EMBL" id="GMN62272.1"/>
    </source>
</evidence>
<accession>A0AA88J5D2</accession>
<reference evidence="1" key="1">
    <citation type="submission" date="2023-07" db="EMBL/GenBank/DDBJ databases">
        <title>draft genome sequence of fig (Ficus carica).</title>
        <authorList>
            <person name="Takahashi T."/>
            <person name="Nishimura K."/>
        </authorList>
    </citation>
    <scope>NUCLEOTIDE SEQUENCE</scope>
</reference>
<dbReference type="EMBL" id="BTGU01000126">
    <property type="protein sequence ID" value="GMN62272.1"/>
    <property type="molecule type" value="Genomic_DNA"/>
</dbReference>
<protein>
    <submittedName>
        <fullName evidence="1">Uncharacterized protein</fullName>
    </submittedName>
</protein>
<evidence type="ECO:0000313" key="2">
    <source>
        <dbReference type="Proteomes" id="UP001187192"/>
    </source>
</evidence>
<dbReference type="Proteomes" id="UP001187192">
    <property type="component" value="Unassembled WGS sequence"/>
</dbReference>
<name>A0AA88J5D2_FICCA</name>
<gene>
    <name evidence="1" type="ORF">TIFTF001_031358</name>
</gene>
<dbReference type="AlphaFoldDB" id="A0AA88J5D2"/>
<organism evidence="1 2">
    <name type="scientific">Ficus carica</name>
    <name type="common">Common fig</name>
    <dbReference type="NCBI Taxonomy" id="3494"/>
    <lineage>
        <taxon>Eukaryota</taxon>
        <taxon>Viridiplantae</taxon>
        <taxon>Streptophyta</taxon>
        <taxon>Embryophyta</taxon>
        <taxon>Tracheophyta</taxon>
        <taxon>Spermatophyta</taxon>
        <taxon>Magnoliopsida</taxon>
        <taxon>eudicotyledons</taxon>
        <taxon>Gunneridae</taxon>
        <taxon>Pentapetalae</taxon>
        <taxon>rosids</taxon>
        <taxon>fabids</taxon>
        <taxon>Rosales</taxon>
        <taxon>Moraceae</taxon>
        <taxon>Ficeae</taxon>
        <taxon>Ficus</taxon>
    </lineage>
</organism>
<comment type="caution">
    <text evidence="1">The sequence shown here is derived from an EMBL/GenBank/DDBJ whole genome shotgun (WGS) entry which is preliminary data.</text>
</comment>
<proteinExistence type="predicted"/>
<sequence length="56" mass="5906">MTDPRLPVQPVEGTSICNESFPIILADGGVIGHHFSSTVKEVTVGKIGSDIRVTAQ</sequence>
<keyword evidence="2" id="KW-1185">Reference proteome</keyword>